<gene>
    <name evidence="4" type="primary">rpsF</name>
    <name evidence="5" type="ORF">NCTC10166_00626</name>
</gene>
<keyword evidence="4 5" id="KW-0689">Ribosomal protein</keyword>
<dbReference type="RefSeq" id="WP_232018834.1">
    <property type="nucleotide sequence ID" value="NZ_LR214951.1"/>
</dbReference>
<dbReference type="GO" id="GO:0006412">
    <property type="term" value="P:translation"/>
    <property type="evidence" value="ECO:0007669"/>
    <property type="project" value="UniProtKB-UniRule"/>
</dbReference>
<accession>A0A449A5Z4</accession>
<dbReference type="KEGG" id="mnu:NCTC10166_00626"/>
<dbReference type="InterPro" id="IPR000529">
    <property type="entry name" value="Ribosomal_bS6"/>
</dbReference>
<name>A0A449A5Z4_9BACT</name>
<comment type="function">
    <text evidence="2 4">Binds together with bS18 to 16S ribosomal RNA.</text>
</comment>
<dbReference type="GO" id="GO:0005840">
    <property type="term" value="C:ribosome"/>
    <property type="evidence" value="ECO:0007669"/>
    <property type="project" value="UniProtKB-KW"/>
</dbReference>
<dbReference type="Gene3D" id="3.30.70.60">
    <property type="match status" value="1"/>
</dbReference>
<keyword evidence="4" id="KW-0694">RNA-binding</keyword>
<evidence type="ECO:0000313" key="6">
    <source>
        <dbReference type="Proteomes" id="UP000289440"/>
    </source>
</evidence>
<dbReference type="AlphaFoldDB" id="A0A449A5Z4"/>
<comment type="similarity">
    <text evidence="1 4">Belongs to the bacterial ribosomal protein bS6 family.</text>
</comment>
<evidence type="ECO:0000313" key="5">
    <source>
        <dbReference type="EMBL" id="VEU59647.1"/>
    </source>
</evidence>
<keyword evidence="6" id="KW-1185">Reference proteome</keyword>
<evidence type="ECO:0000256" key="4">
    <source>
        <dbReference type="HAMAP-Rule" id="MF_00360"/>
    </source>
</evidence>
<dbReference type="InterPro" id="IPR035980">
    <property type="entry name" value="Ribosomal_bS6_sf"/>
</dbReference>
<evidence type="ECO:0000256" key="1">
    <source>
        <dbReference type="ARBA" id="ARBA00009512"/>
    </source>
</evidence>
<evidence type="ECO:0000256" key="2">
    <source>
        <dbReference type="ARBA" id="ARBA00035104"/>
    </source>
</evidence>
<organism evidence="5 6">
    <name type="scientific">Mesomycoplasma neurolyticum</name>
    <dbReference type="NCBI Taxonomy" id="2120"/>
    <lineage>
        <taxon>Bacteria</taxon>
        <taxon>Bacillati</taxon>
        <taxon>Mycoplasmatota</taxon>
        <taxon>Mycoplasmoidales</taxon>
        <taxon>Metamycoplasmataceae</taxon>
        <taxon>Mesomycoplasma</taxon>
    </lineage>
</organism>
<dbReference type="InterPro" id="IPR020814">
    <property type="entry name" value="Ribosomal_S6_plastid/chlpt"/>
</dbReference>
<proteinExistence type="inferred from homology"/>
<evidence type="ECO:0000256" key="3">
    <source>
        <dbReference type="ARBA" id="ARBA00035294"/>
    </source>
</evidence>
<keyword evidence="4" id="KW-0687">Ribonucleoprotein</keyword>
<dbReference type="Pfam" id="PF01250">
    <property type="entry name" value="Ribosomal_S6"/>
    <property type="match status" value="1"/>
</dbReference>
<dbReference type="EMBL" id="LR214951">
    <property type="protein sequence ID" value="VEU59647.1"/>
    <property type="molecule type" value="Genomic_DNA"/>
</dbReference>
<dbReference type="GO" id="GO:0003735">
    <property type="term" value="F:structural constituent of ribosome"/>
    <property type="evidence" value="ECO:0007669"/>
    <property type="project" value="InterPro"/>
</dbReference>
<sequence length="143" mass="16775">MAKSKYEIMLLLSPNEDISVVKKIADSVFGKGVESIEKLEDNKLRYEINNSKTATRVLIKVEAERKDISEFTRKSNIQKTIWRTLVINLDTEKGLNKKPKQVVDKRKNRNFENKFTKQNNPNFKVKKENFVKKTEETKLETKK</sequence>
<reference evidence="5 6" key="1">
    <citation type="submission" date="2019-01" db="EMBL/GenBank/DDBJ databases">
        <authorList>
            <consortium name="Pathogen Informatics"/>
        </authorList>
    </citation>
    <scope>NUCLEOTIDE SEQUENCE [LARGE SCALE GENOMIC DNA]</scope>
    <source>
        <strain evidence="5 6">NCTC10166</strain>
    </source>
</reference>
<dbReference type="Proteomes" id="UP000289440">
    <property type="component" value="Chromosome"/>
</dbReference>
<dbReference type="GO" id="GO:1990904">
    <property type="term" value="C:ribonucleoprotein complex"/>
    <property type="evidence" value="ECO:0007669"/>
    <property type="project" value="UniProtKB-KW"/>
</dbReference>
<dbReference type="HAMAP" id="MF_00360">
    <property type="entry name" value="Ribosomal_bS6"/>
    <property type="match status" value="1"/>
</dbReference>
<keyword evidence="4" id="KW-0699">rRNA-binding</keyword>
<dbReference type="SUPFAM" id="SSF54995">
    <property type="entry name" value="Ribosomal protein S6"/>
    <property type="match status" value="1"/>
</dbReference>
<dbReference type="GO" id="GO:0019843">
    <property type="term" value="F:rRNA binding"/>
    <property type="evidence" value="ECO:0007669"/>
    <property type="project" value="UniProtKB-UniRule"/>
</dbReference>
<protein>
    <recommendedName>
        <fullName evidence="3 4">Small ribosomal subunit protein bS6</fullName>
    </recommendedName>
</protein>
<dbReference type="InterPro" id="IPR014717">
    <property type="entry name" value="Transl_elong_EF1B/ribsomal_bS6"/>
</dbReference>